<accession>A0ABN7X788</accession>
<feature type="non-terminal residue" evidence="1">
    <location>
        <position position="1"/>
    </location>
</feature>
<dbReference type="Proteomes" id="UP000789901">
    <property type="component" value="Unassembled WGS sequence"/>
</dbReference>
<name>A0ABN7X788_GIGMA</name>
<comment type="caution">
    <text evidence="1">The sequence shown here is derived from an EMBL/GenBank/DDBJ whole genome shotgun (WGS) entry which is preliminary data.</text>
</comment>
<evidence type="ECO:0000313" key="1">
    <source>
        <dbReference type="EMBL" id="CAG8848479.1"/>
    </source>
</evidence>
<dbReference type="EMBL" id="CAJVQB010092188">
    <property type="protein sequence ID" value="CAG8848479.1"/>
    <property type="molecule type" value="Genomic_DNA"/>
</dbReference>
<proteinExistence type="predicted"/>
<keyword evidence="2" id="KW-1185">Reference proteome</keyword>
<reference evidence="1 2" key="1">
    <citation type="submission" date="2021-06" db="EMBL/GenBank/DDBJ databases">
        <authorList>
            <person name="Kallberg Y."/>
            <person name="Tangrot J."/>
            <person name="Rosling A."/>
        </authorList>
    </citation>
    <scope>NUCLEOTIDE SEQUENCE [LARGE SCALE GENOMIC DNA]</scope>
    <source>
        <strain evidence="1 2">120-4 pot B 10/14</strain>
    </source>
</reference>
<sequence>YLDKLNKRLAVEYYIICGNQNSKLMAFKEDISLFLDLIGLSAEALDALLHTELYLENNKYSTLALNVDNYYKIHAKQMPNTCSMSTVAHMMTLLLNYINIIAIPQMTLNNTSIHNPKLINFELICNTLDHFYIERMAKTFNDQFYYETSLDEKLKNLLL</sequence>
<protein>
    <submittedName>
        <fullName evidence="1">40817_t:CDS:1</fullName>
    </submittedName>
</protein>
<organism evidence="1 2">
    <name type="scientific">Gigaspora margarita</name>
    <dbReference type="NCBI Taxonomy" id="4874"/>
    <lineage>
        <taxon>Eukaryota</taxon>
        <taxon>Fungi</taxon>
        <taxon>Fungi incertae sedis</taxon>
        <taxon>Mucoromycota</taxon>
        <taxon>Glomeromycotina</taxon>
        <taxon>Glomeromycetes</taxon>
        <taxon>Diversisporales</taxon>
        <taxon>Gigasporaceae</taxon>
        <taxon>Gigaspora</taxon>
    </lineage>
</organism>
<evidence type="ECO:0000313" key="2">
    <source>
        <dbReference type="Proteomes" id="UP000789901"/>
    </source>
</evidence>
<gene>
    <name evidence="1" type="ORF">GMARGA_LOCUS39197</name>
</gene>